<keyword evidence="13 20" id="KW-1133">Transmembrane helix</keyword>
<protein>
    <recommendedName>
        <fullName evidence="6">protein xylosyltransferase</fullName>
        <ecNumber evidence="6">2.4.2.26</ecNumber>
    </recommendedName>
    <alternativeName>
        <fullName evidence="18">Peptide O-xylosyltransferase</fullName>
    </alternativeName>
</protein>
<evidence type="ECO:0000256" key="16">
    <source>
        <dbReference type="ARBA" id="ARBA00023157"/>
    </source>
</evidence>
<dbReference type="InterPro" id="IPR043538">
    <property type="entry name" value="XYLT"/>
</dbReference>
<keyword evidence="11" id="KW-0256">Endoplasmic reticulum</keyword>
<reference evidence="22" key="1">
    <citation type="submission" date="2022-01" db="UniProtKB">
        <authorList>
            <consortium name="EnsemblMetazoa"/>
        </authorList>
    </citation>
    <scope>IDENTIFICATION</scope>
</reference>
<evidence type="ECO:0000313" key="22">
    <source>
        <dbReference type="EnsemblMetazoa" id="XP_014257441.1"/>
    </source>
</evidence>
<evidence type="ECO:0000259" key="21">
    <source>
        <dbReference type="PROSITE" id="PS51212"/>
    </source>
</evidence>
<comment type="pathway">
    <text evidence="4">Glycan metabolism; heparan sulfate biosynthesis.</text>
</comment>
<dbReference type="GO" id="GO:0046872">
    <property type="term" value="F:metal ion binding"/>
    <property type="evidence" value="ECO:0007669"/>
    <property type="project" value="UniProtKB-KW"/>
</dbReference>
<accession>A0A8I6TGX0</accession>
<evidence type="ECO:0000256" key="10">
    <source>
        <dbReference type="ARBA" id="ARBA00022723"/>
    </source>
</evidence>
<comment type="catalytic activity">
    <reaction evidence="19">
        <text>UDP-alpha-D-xylose + L-seryl-[protein] = 3-O-(beta-D-xylosyl)-L-seryl-[protein] + UDP + H(+)</text>
        <dbReference type="Rhea" id="RHEA:50192"/>
        <dbReference type="Rhea" id="RHEA-COMP:9863"/>
        <dbReference type="Rhea" id="RHEA-COMP:12567"/>
        <dbReference type="ChEBI" id="CHEBI:15378"/>
        <dbReference type="ChEBI" id="CHEBI:29999"/>
        <dbReference type="ChEBI" id="CHEBI:57632"/>
        <dbReference type="ChEBI" id="CHEBI:58223"/>
        <dbReference type="ChEBI" id="CHEBI:132085"/>
        <dbReference type="EC" id="2.4.2.26"/>
    </reaction>
</comment>
<comment type="similarity">
    <text evidence="5">Belongs to the glycosyltransferase 14 family. XylT subfamily.</text>
</comment>
<organism evidence="22 23">
    <name type="scientific">Cimex lectularius</name>
    <name type="common">Bed bug</name>
    <name type="synonym">Acanthia lectularia</name>
    <dbReference type="NCBI Taxonomy" id="79782"/>
    <lineage>
        <taxon>Eukaryota</taxon>
        <taxon>Metazoa</taxon>
        <taxon>Ecdysozoa</taxon>
        <taxon>Arthropoda</taxon>
        <taxon>Hexapoda</taxon>
        <taxon>Insecta</taxon>
        <taxon>Pterygota</taxon>
        <taxon>Neoptera</taxon>
        <taxon>Paraneoptera</taxon>
        <taxon>Hemiptera</taxon>
        <taxon>Heteroptera</taxon>
        <taxon>Panheteroptera</taxon>
        <taxon>Cimicomorpha</taxon>
        <taxon>Cimicidae</taxon>
        <taxon>Cimex</taxon>
    </lineage>
</organism>
<dbReference type="UniPathway" id="UPA00755"/>
<evidence type="ECO:0000256" key="8">
    <source>
        <dbReference type="ARBA" id="ARBA00022679"/>
    </source>
</evidence>
<dbReference type="InterPro" id="IPR002889">
    <property type="entry name" value="WSC_carb-bd"/>
</dbReference>
<dbReference type="Proteomes" id="UP000494040">
    <property type="component" value="Unassembled WGS sequence"/>
</dbReference>
<keyword evidence="9 20" id="KW-0812">Transmembrane</keyword>
<keyword evidence="15 20" id="KW-0472">Membrane</keyword>
<proteinExistence type="inferred from homology"/>
<comment type="pathway">
    <text evidence="3">Glycan metabolism; chondroitin sulfate biosynthesis.</text>
</comment>
<sequence length="938" mass="107069">MAVVNKSPDLRWTKRYRLFCLGGLAVLSIQLFLAYLFFAVESNSETPTQEYLSGKGRLNLEVLDEHNGLENSRRLRDSYLVSDDDDDDSLGNSNAIYNKVKVPPDKVDSKSNKVPKISKLGEGNKTVTLRIEELDFTPMCDIRNKEAISAIHRASTQNCKQQIANTTCLVLSGDLYPQLLPHKCPAEGRKGKPLGCYQDDKISRLLKEYYINLKSTNSPENCINICLQSGFPYAGVQYGSECFCGVSEPLSSAKLPDSSCNMKCPADARQACGGFYTVNIYQTGVAKLSKEPIIETWSKKRNENNAESKVRIVFLLMLNGRAVRQVKRLIKALFHTSHFFYIHVDARQDYMMRELLELEMRFSNIRLCRRRQATIWGGASLLSILLQAMSELVESGWQWDFVINLSESDFPVKTNEQLVNFLTANKERNFVKSHGREVQRFIQKQGLDKTFVECDNHMWRIGDRILPTGIVVDGGSDWLALSKPFVEYLAKNQNDPLIQGLITIFKYTLLPAESFFHTVLRNSIYCNSYVDNNLHITNWRRRLGCKCQYKHIVDWCGCSPNNFKTEDWQRILATENKPVFFARKFEPVINQEVINHLDTWLYGNYPKNLPGLDKYWQSIYNSKDISPSPDDTLISLGHSLTRSSIRAVQKNCSLSMVKLLEIISYYESNTYKGSLIFFEAKSRLNSKSLKIESWIQHVEHFVILNNSAPSSRIKNVFVSSDFDQKEQTSRNNLRTIGPFTEPTAIVELNPGETLFNITILWIDPMANIAAIQDFIMEDSVNVNFVKPLLKSPLLPGVWTVKLVWKSNIFAQTYFLVVPLEIVSGSPINLQQTQFLHGGPGERYVKQNNDWAKIVGSQGENRSALERRAFSNSKRVGKDLNIWIDSLTNRFYQIVETCTTSVSEMCGLENCKKTNWSSLSPDPKSNMNMIEKTGRIIRW</sequence>
<feature type="transmembrane region" description="Helical" evidence="20">
    <location>
        <begin position="16"/>
        <end position="38"/>
    </location>
</feature>
<keyword evidence="8" id="KW-0808">Transferase</keyword>
<dbReference type="AlphaFoldDB" id="A0A8I6TGX0"/>
<dbReference type="PANTHER" id="PTHR46025:SF3">
    <property type="entry name" value="XYLOSYLTRANSFERASE OXT"/>
    <property type="match status" value="1"/>
</dbReference>
<dbReference type="PROSITE" id="PS51212">
    <property type="entry name" value="WSC"/>
    <property type="match status" value="1"/>
</dbReference>
<evidence type="ECO:0000256" key="11">
    <source>
        <dbReference type="ARBA" id="ARBA00022824"/>
    </source>
</evidence>
<dbReference type="Pfam" id="PF12529">
    <property type="entry name" value="Xylo_C"/>
    <property type="match status" value="1"/>
</dbReference>
<dbReference type="GO" id="GO:0000139">
    <property type="term" value="C:Golgi membrane"/>
    <property type="evidence" value="ECO:0007669"/>
    <property type="project" value="UniProtKB-SubCell"/>
</dbReference>
<evidence type="ECO:0000256" key="3">
    <source>
        <dbReference type="ARBA" id="ARBA00004840"/>
    </source>
</evidence>
<evidence type="ECO:0000256" key="7">
    <source>
        <dbReference type="ARBA" id="ARBA00022676"/>
    </source>
</evidence>
<dbReference type="Pfam" id="PF01822">
    <property type="entry name" value="WSC"/>
    <property type="match status" value="1"/>
</dbReference>
<dbReference type="EC" id="2.4.2.26" evidence="6"/>
<dbReference type="PANTHER" id="PTHR46025">
    <property type="entry name" value="XYLOSYLTRANSFERASE OXT"/>
    <property type="match status" value="1"/>
</dbReference>
<dbReference type="CTD" id="5020"/>
<evidence type="ECO:0000256" key="4">
    <source>
        <dbReference type="ARBA" id="ARBA00005093"/>
    </source>
</evidence>
<evidence type="ECO:0000256" key="9">
    <source>
        <dbReference type="ARBA" id="ARBA00022692"/>
    </source>
</evidence>
<keyword evidence="16" id="KW-1015">Disulfide bond</keyword>
<comment type="subcellular location">
    <subcellularLocation>
        <location evidence="2">Endoplasmic reticulum membrane</location>
        <topology evidence="2">Single-pass type II membrane protein</topology>
    </subcellularLocation>
    <subcellularLocation>
        <location evidence="1">Golgi apparatus membrane</location>
        <topology evidence="1">Single-pass type II membrane protein</topology>
    </subcellularLocation>
</comment>
<evidence type="ECO:0000256" key="1">
    <source>
        <dbReference type="ARBA" id="ARBA00004323"/>
    </source>
</evidence>
<dbReference type="RefSeq" id="XP_014257441.1">
    <property type="nucleotide sequence ID" value="XM_014401955.2"/>
</dbReference>
<evidence type="ECO:0000256" key="14">
    <source>
        <dbReference type="ARBA" id="ARBA00023034"/>
    </source>
</evidence>
<dbReference type="InterPro" id="IPR024448">
    <property type="entry name" value="XylT_C"/>
</dbReference>
<keyword evidence="17" id="KW-0325">Glycoprotein</keyword>
<dbReference type="OMA" id="RECFCGF"/>
<dbReference type="GO" id="GO:0050650">
    <property type="term" value="P:chondroitin sulfate proteoglycan biosynthetic process"/>
    <property type="evidence" value="ECO:0007669"/>
    <property type="project" value="TreeGrafter"/>
</dbReference>
<evidence type="ECO:0000256" key="2">
    <source>
        <dbReference type="ARBA" id="ARBA00004648"/>
    </source>
</evidence>
<dbReference type="EnsemblMetazoa" id="XM_014401955.2">
    <property type="protein sequence ID" value="XP_014257441.1"/>
    <property type="gene ID" value="LOC106671121"/>
</dbReference>
<keyword evidence="10" id="KW-0479">Metal-binding</keyword>
<dbReference type="GO" id="GO:0005789">
    <property type="term" value="C:endoplasmic reticulum membrane"/>
    <property type="evidence" value="ECO:0007669"/>
    <property type="project" value="UniProtKB-SubCell"/>
</dbReference>
<evidence type="ECO:0000256" key="12">
    <source>
        <dbReference type="ARBA" id="ARBA00022968"/>
    </source>
</evidence>
<evidence type="ECO:0000256" key="15">
    <source>
        <dbReference type="ARBA" id="ARBA00023136"/>
    </source>
</evidence>
<dbReference type="GeneID" id="106671121"/>
<evidence type="ECO:0000256" key="20">
    <source>
        <dbReference type="SAM" id="Phobius"/>
    </source>
</evidence>
<dbReference type="GO" id="GO:0015012">
    <property type="term" value="P:heparan sulfate proteoglycan biosynthetic process"/>
    <property type="evidence" value="ECO:0007669"/>
    <property type="project" value="UniProtKB-UniPathway"/>
</dbReference>
<dbReference type="InterPro" id="IPR003406">
    <property type="entry name" value="Glyco_trans_14"/>
</dbReference>
<evidence type="ECO:0000256" key="17">
    <source>
        <dbReference type="ARBA" id="ARBA00023180"/>
    </source>
</evidence>
<keyword evidence="7" id="KW-0328">Glycosyltransferase</keyword>
<dbReference type="GO" id="GO:0030158">
    <property type="term" value="F:protein xylosyltransferase activity"/>
    <property type="evidence" value="ECO:0007669"/>
    <property type="project" value="UniProtKB-EC"/>
</dbReference>
<dbReference type="OrthoDB" id="2019572at2759"/>
<evidence type="ECO:0000256" key="5">
    <source>
        <dbReference type="ARBA" id="ARBA00010195"/>
    </source>
</evidence>
<feature type="domain" description="WSC" evidence="21">
    <location>
        <begin position="190"/>
        <end position="284"/>
    </location>
</feature>
<dbReference type="Pfam" id="PF02485">
    <property type="entry name" value="Branch"/>
    <property type="match status" value="1"/>
</dbReference>
<name>A0A8I6TGX0_CIMLE</name>
<dbReference type="SMART" id="SM00321">
    <property type="entry name" value="WSC"/>
    <property type="match status" value="1"/>
</dbReference>
<evidence type="ECO:0000256" key="18">
    <source>
        <dbReference type="ARBA" id="ARBA00042865"/>
    </source>
</evidence>
<dbReference type="UniPathway" id="UPA00756"/>
<keyword evidence="12" id="KW-0735">Signal-anchor</keyword>
<keyword evidence="23" id="KW-1185">Reference proteome</keyword>
<evidence type="ECO:0000256" key="19">
    <source>
        <dbReference type="ARBA" id="ARBA00047847"/>
    </source>
</evidence>
<evidence type="ECO:0000256" key="6">
    <source>
        <dbReference type="ARBA" id="ARBA00011972"/>
    </source>
</evidence>
<dbReference type="KEGG" id="clec:106671121"/>
<evidence type="ECO:0000313" key="23">
    <source>
        <dbReference type="Proteomes" id="UP000494040"/>
    </source>
</evidence>
<keyword evidence="14" id="KW-0333">Golgi apparatus</keyword>
<evidence type="ECO:0000256" key="13">
    <source>
        <dbReference type="ARBA" id="ARBA00022989"/>
    </source>
</evidence>